<reference evidence="1 2" key="1">
    <citation type="submission" date="2024-02" db="EMBL/GenBank/DDBJ databases">
        <title>Rubritalea halochordaticola NBRC 107102.</title>
        <authorList>
            <person name="Ichikawa N."/>
            <person name="Katano-Makiyama Y."/>
            <person name="Hidaka K."/>
        </authorList>
    </citation>
    <scope>NUCLEOTIDE SEQUENCE [LARGE SCALE GENOMIC DNA]</scope>
    <source>
        <strain evidence="1 2">NBRC 107102</strain>
    </source>
</reference>
<organism evidence="1 2">
    <name type="scientific">Rubritalea halochordaticola</name>
    <dbReference type="NCBI Taxonomy" id="714537"/>
    <lineage>
        <taxon>Bacteria</taxon>
        <taxon>Pseudomonadati</taxon>
        <taxon>Verrucomicrobiota</taxon>
        <taxon>Verrucomicrobiia</taxon>
        <taxon>Verrucomicrobiales</taxon>
        <taxon>Rubritaleaceae</taxon>
        <taxon>Rubritalea</taxon>
    </lineage>
</organism>
<dbReference type="Proteomes" id="UP001424741">
    <property type="component" value="Unassembled WGS sequence"/>
</dbReference>
<name>A0ABP9V0B8_9BACT</name>
<accession>A0ABP9V0B8</accession>
<dbReference type="EMBL" id="BAABRL010000007">
    <property type="protein sequence ID" value="GAA5496133.1"/>
    <property type="molecule type" value="Genomic_DNA"/>
</dbReference>
<keyword evidence="2" id="KW-1185">Reference proteome</keyword>
<gene>
    <name evidence="1" type="ORF">Rhal01_02315</name>
</gene>
<evidence type="ECO:0000313" key="2">
    <source>
        <dbReference type="Proteomes" id="UP001424741"/>
    </source>
</evidence>
<protein>
    <submittedName>
        <fullName evidence="1">Uncharacterized protein</fullName>
    </submittedName>
</protein>
<comment type="caution">
    <text evidence="1">The sequence shown here is derived from an EMBL/GenBank/DDBJ whole genome shotgun (WGS) entry which is preliminary data.</text>
</comment>
<proteinExistence type="predicted"/>
<sequence length="35" mass="3676">MEAGWEPAASAAATHGANVGTTQCLRKNLNDYLIT</sequence>
<evidence type="ECO:0000313" key="1">
    <source>
        <dbReference type="EMBL" id="GAA5496133.1"/>
    </source>
</evidence>